<dbReference type="EMBL" id="QZVS01000095">
    <property type="protein sequence ID" value="RJT85650.1"/>
    <property type="molecule type" value="Genomic_DNA"/>
</dbReference>
<keyword evidence="1" id="KW-1133">Transmembrane helix</keyword>
<gene>
    <name evidence="2" type="ORF">D6T64_18730</name>
</gene>
<comment type="caution">
    <text evidence="2">The sequence shown here is derived from an EMBL/GenBank/DDBJ whole genome shotgun (WGS) entry which is preliminary data.</text>
</comment>
<feature type="transmembrane region" description="Helical" evidence="1">
    <location>
        <begin position="18"/>
        <end position="38"/>
    </location>
</feature>
<evidence type="ECO:0000256" key="1">
    <source>
        <dbReference type="SAM" id="Phobius"/>
    </source>
</evidence>
<dbReference type="OrthoDB" id="5114860at2"/>
<dbReference type="RefSeq" id="WP_119976192.1">
    <property type="nucleotide sequence ID" value="NZ_JBHSQA010000009.1"/>
</dbReference>
<sequence length="185" mass="18877">MHIAAAQLDVRRIYRGGFVGQLVSGGIWLLAAAVATWISPTASMAALFLGGTLIFPITTVVLSAAGGPAGLPKGHPFAALAMQIAFTVPLGMIVAIVVGLTEPALFFPASMIVVGAHYLPFVFLYGMRLFAVLAGVLVIGGVACLSVWPAGAAASGWFTGVVLVAFAFALRASAARLNPNAPTRG</sequence>
<evidence type="ECO:0000313" key="2">
    <source>
        <dbReference type="EMBL" id="RJT85650.1"/>
    </source>
</evidence>
<keyword evidence="1" id="KW-0472">Membrane</keyword>
<feature type="transmembrane region" description="Helical" evidence="1">
    <location>
        <begin position="154"/>
        <end position="174"/>
    </location>
</feature>
<keyword evidence="3" id="KW-1185">Reference proteome</keyword>
<feature type="transmembrane region" description="Helical" evidence="1">
    <location>
        <begin position="77"/>
        <end position="98"/>
    </location>
</feature>
<feature type="transmembrane region" description="Helical" evidence="1">
    <location>
        <begin position="104"/>
        <end position="124"/>
    </location>
</feature>
<evidence type="ECO:0000313" key="3">
    <source>
        <dbReference type="Proteomes" id="UP000272015"/>
    </source>
</evidence>
<keyword evidence="1" id="KW-0812">Transmembrane</keyword>
<dbReference type="Pfam" id="PF22765">
    <property type="entry name" value="DUF7010"/>
    <property type="match status" value="1"/>
</dbReference>
<proteinExistence type="predicted"/>
<dbReference type="Proteomes" id="UP000272015">
    <property type="component" value="Unassembled WGS sequence"/>
</dbReference>
<feature type="transmembrane region" description="Helical" evidence="1">
    <location>
        <begin position="44"/>
        <end position="65"/>
    </location>
</feature>
<feature type="transmembrane region" description="Helical" evidence="1">
    <location>
        <begin position="129"/>
        <end position="148"/>
    </location>
</feature>
<dbReference type="InterPro" id="IPR053824">
    <property type="entry name" value="DUF7010"/>
</dbReference>
<reference evidence="2 3" key="1">
    <citation type="submission" date="2018-09" db="EMBL/GenBank/DDBJ databases">
        <title>Novel species of Cryobacterium.</title>
        <authorList>
            <person name="Liu Q."/>
            <person name="Xin Y.-H."/>
        </authorList>
    </citation>
    <scope>NUCLEOTIDE SEQUENCE [LARGE SCALE GENOMIC DNA]</scope>
    <source>
        <strain evidence="2 3">Hh39</strain>
    </source>
</reference>
<organism evidence="2 3">
    <name type="scientific">Cryobacterium melibiosiphilum</name>
    <dbReference type="NCBI Taxonomy" id="995039"/>
    <lineage>
        <taxon>Bacteria</taxon>
        <taxon>Bacillati</taxon>
        <taxon>Actinomycetota</taxon>
        <taxon>Actinomycetes</taxon>
        <taxon>Micrococcales</taxon>
        <taxon>Microbacteriaceae</taxon>
        <taxon>Cryobacterium</taxon>
    </lineage>
</organism>
<accession>A0A3A5MKG7</accession>
<protein>
    <submittedName>
        <fullName evidence="2">Uncharacterized protein</fullName>
    </submittedName>
</protein>
<name>A0A3A5MKG7_9MICO</name>
<dbReference type="AlphaFoldDB" id="A0A3A5MKG7"/>